<feature type="compositionally biased region" description="Low complexity" evidence="1">
    <location>
        <begin position="78"/>
        <end position="105"/>
    </location>
</feature>
<feature type="region of interest" description="Disordered" evidence="1">
    <location>
        <begin position="25"/>
        <end position="244"/>
    </location>
</feature>
<sequence>MKIIKKSEYRCQRTLEQENLRIKEGLPEDVIQRPEGDWVSSQLPRKPAATKQVQQGGPGCPQLASPGNRPKANSPLSTETTGGERVVGFGEGRGNTPPRTTSTAPRPRPTIYTPPGRPRGAPQPEPGAPEGRAEQGHPPGAPGPRPLPDSPPPTNCPGRPPPPQARPRPLSEPPGSLSETDCGPRTRAGSEGRALPATGPRKEAAAAAPPRAPAPRASPRPGWLYPLRARGASPNRQPAGPPDG</sequence>
<organism evidence="2 3">
    <name type="scientific">Mustela putorius furo</name>
    <name type="common">European domestic ferret</name>
    <name type="synonym">Mustela furo</name>
    <dbReference type="NCBI Taxonomy" id="9669"/>
    <lineage>
        <taxon>Eukaryota</taxon>
        <taxon>Metazoa</taxon>
        <taxon>Chordata</taxon>
        <taxon>Craniata</taxon>
        <taxon>Vertebrata</taxon>
        <taxon>Euteleostomi</taxon>
        <taxon>Mammalia</taxon>
        <taxon>Eutheria</taxon>
        <taxon>Laurasiatheria</taxon>
        <taxon>Carnivora</taxon>
        <taxon>Caniformia</taxon>
        <taxon>Musteloidea</taxon>
        <taxon>Mustelidae</taxon>
        <taxon>Mustelinae</taxon>
        <taxon>Mustela</taxon>
    </lineage>
</organism>
<evidence type="ECO:0000256" key="1">
    <source>
        <dbReference type="SAM" id="MobiDB-lite"/>
    </source>
</evidence>
<feature type="compositionally biased region" description="Pro residues" evidence="1">
    <location>
        <begin position="139"/>
        <end position="172"/>
    </location>
</feature>
<dbReference type="Proteomes" id="UP000000715">
    <property type="component" value="Unplaced"/>
</dbReference>
<feature type="compositionally biased region" description="Pro residues" evidence="1">
    <location>
        <begin position="115"/>
        <end position="127"/>
    </location>
</feature>
<accession>A0A8U0RGY0</accession>
<proteinExistence type="predicted"/>
<dbReference type="RefSeq" id="XP_044924936.1">
    <property type="nucleotide sequence ID" value="XM_045069001.1"/>
</dbReference>
<gene>
    <name evidence="3" type="primary">LOC123388754</name>
</gene>
<evidence type="ECO:0000313" key="2">
    <source>
        <dbReference type="Proteomes" id="UP000000715"/>
    </source>
</evidence>
<evidence type="ECO:0000313" key="3">
    <source>
        <dbReference type="RefSeq" id="XP_044924936.1"/>
    </source>
</evidence>
<dbReference type="AlphaFoldDB" id="A0A8U0RGY0"/>
<feature type="compositionally biased region" description="Basic and acidic residues" evidence="1">
    <location>
        <begin position="25"/>
        <end position="36"/>
    </location>
</feature>
<keyword evidence="2" id="KW-1185">Reference proteome</keyword>
<protein>
    <submittedName>
        <fullName evidence="3">Basic proline-rich protein-like</fullName>
    </submittedName>
</protein>
<name>A0A8U0RGY0_MUSPF</name>
<reference evidence="3" key="1">
    <citation type="submission" date="2025-08" db="UniProtKB">
        <authorList>
            <consortium name="RefSeq"/>
        </authorList>
    </citation>
    <scope>IDENTIFICATION</scope>
    <source>
        <tissue evidence="3">Brain</tissue>
    </source>
</reference>
<dbReference type="GeneID" id="123388754"/>